<reference evidence="9" key="2">
    <citation type="journal article" date="2021" name="PeerJ">
        <title>Extensive microbial diversity within the chicken gut microbiome revealed by metagenomics and culture.</title>
        <authorList>
            <person name="Gilroy R."/>
            <person name="Ravi A."/>
            <person name="Getino M."/>
            <person name="Pursley I."/>
            <person name="Horton D.L."/>
            <person name="Alikhan N.F."/>
            <person name="Baker D."/>
            <person name="Gharbi K."/>
            <person name="Hall N."/>
            <person name="Watson M."/>
            <person name="Adriaenssens E.M."/>
            <person name="Foster-Nyarko E."/>
            <person name="Jarju S."/>
            <person name="Secka A."/>
            <person name="Antonio M."/>
            <person name="Oren A."/>
            <person name="Chaudhuri R.R."/>
            <person name="La Ragione R."/>
            <person name="Hildebrand F."/>
            <person name="Pallen M.J."/>
        </authorList>
    </citation>
    <scope>NUCLEOTIDE SEQUENCE</scope>
    <source>
        <strain evidence="9">F1-3629</strain>
    </source>
</reference>
<dbReference type="Gene3D" id="3.40.50.850">
    <property type="entry name" value="Isochorismatase-like"/>
    <property type="match status" value="1"/>
</dbReference>
<evidence type="ECO:0000313" key="10">
    <source>
        <dbReference type="Proteomes" id="UP000771749"/>
    </source>
</evidence>
<evidence type="ECO:0000256" key="5">
    <source>
        <dbReference type="ARBA" id="ARBA00037900"/>
    </source>
</evidence>
<evidence type="ECO:0000256" key="6">
    <source>
        <dbReference type="ARBA" id="ARBA00039017"/>
    </source>
</evidence>
<dbReference type="EMBL" id="JADIMJ010000098">
    <property type="protein sequence ID" value="MBO8454376.1"/>
    <property type="molecule type" value="Genomic_DNA"/>
</dbReference>
<feature type="domain" description="Isochorismatase-like" evidence="8">
    <location>
        <begin position="5"/>
        <end position="193"/>
    </location>
</feature>
<dbReference type="GO" id="GO:0008936">
    <property type="term" value="F:nicotinamidase activity"/>
    <property type="evidence" value="ECO:0007669"/>
    <property type="project" value="UniProtKB-EC"/>
</dbReference>
<dbReference type="GO" id="GO:0019363">
    <property type="term" value="P:pyridine nucleotide biosynthetic process"/>
    <property type="evidence" value="ECO:0007669"/>
    <property type="project" value="UniProtKB-KW"/>
</dbReference>
<dbReference type="InterPro" id="IPR000868">
    <property type="entry name" value="Isochorismatase-like_dom"/>
</dbReference>
<evidence type="ECO:0000256" key="3">
    <source>
        <dbReference type="ARBA" id="ARBA00022723"/>
    </source>
</evidence>
<evidence type="ECO:0000256" key="2">
    <source>
        <dbReference type="ARBA" id="ARBA00022642"/>
    </source>
</evidence>
<dbReference type="PANTHER" id="PTHR11080:SF2">
    <property type="entry name" value="LD05707P"/>
    <property type="match status" value="1"/>
</dbReference>
<organism evidence="9 10">
    <name type="scientific">Candidatus Cryptobacteroides gallistercoris</name>
    <dbReference type="NCBI Taxonomy" id="2840765"/>
    <lineage>
        <taxon>Bacteria</taxon>
        <taxon>Pseudomonadati</taxon>
        <taxon>Bacteroidota</taxon>
        <taxon>Bacteroidia</taxon>
        <taxon>Bacteroidales</taxon>
        <taxon>Candidatus Cryptobacteroides</taxon>
    </lineage>
</organism>
<keyword evidence="2" id="KW-0662">Pyridine nucleotide biosynthesis</keyword>
<evidence type="ECO:0000313" key="9">
    <source>
        <dbReference type="EMBL" id="MBO8454376.1"/>
    </source>
</evidence>
<accession>A0A940DNG5</accession>
<name>A0A940DNG5_9BACT</name>
<sequence>MMKNSALVVVDMLYDFIDGSMACKNSENAVNEAVKAIDRLTGSQEGDSGEEILDTFPILFVCDHHPADHSSFKEFGGIWPAHCVQGTHGGDIHESLRPYAGEELTFYKGCNPAVEQYSGFEAMNSAGQSLGEILSLLDTTDVYVCGIATEYCVRSTCEDILRAGMKVHLLSPALAWVDDEGHKKALKEMAEEGISVEK</sequence>
<evidence type="ECO:0000256" key="1">
    <source>
        <dbReference type="ARBA" id="ARBA00006336"/>
    </source>
</evidence>
<keyword evidence="3" id="KW-0479">Metal-binding</keyword>
<dbReference type="PANTHER" id="PTHR11080">
    <property type="entry name" value="PYRAZINAMIDASE/NICOTINAMIDASE"/>
    <property type="match status" value="1"/>
</dbReference>
<dbReference type="Pfam" id="PF00857">
    <property type="entry name" value="Isochorismatase"/>
    <property type="match status" value="1"/>
</dbReference>
<gene>
    <name evidence="9" type="ORF">IAC07_06625</name>
</gene>
<keyword evidence="4" id="KW-0378">Hydrolase</keyword>
<dbReference type="AlphaFoldDB" id="A0A940DNG5"/>
<proteinExistence type="inferred from homology"/>
<comment type="pathway">
    <text evidence="5">Cofactor biosynthesis; nicotinate biosynthesis; nicotinate from nicotinamide: step 1/1.</text>
</comment>
<dbReference type="Proteomes" id="UP000771749">
    <property type="component" value="Unassembled WGS sequence"/>
</dbReference>
<dbReference type="InterPro" id="IPR052347">
    <property type="entry name" value="Isochorismatase_Nicotinamidase"/>
</dbReference>
<reference evidence="9" key="1">
    <citation type="submission" date="2020-10" db="EMBL/GenBank/DDBJ databases">
        <authorList>
            <person name="Gilroy R."/>
        </authorList>
    </citation>
    <scope>NUCLEOTIDE SEQUENCE</scope>
    <source>
        <strain evidence="9">F1-3629</strain>
    </source>
</reference>
<comment type="caution">
    <text evidence="9">The sequence shown here is derived from an EMBL/GenBank/DDBJ whole genome shotgun (WGS) entry which is preliminary data.</text>
</comment>
<evidence type="ECO:0000256" key="7">
    <source>
        <dbReference type="ARBA" id="ARBA00043224"/>
    </source>
</evidence>
<dbReference type="GO" id="GO:0046872">
    <property type="term" value="F:metal ion binding"/>
    <property type="evidence" value="ECO:0007669"/>
    <property type="project" value="UniProtKB-KW"/>
</dbReference>
<protein>
    <recommendedName>
        <fullName evidence="6">nicotinamidase</fullName>
        <ecNumber evidence="6">3.5.1.19</ecNumber>
    </recommendedName>
    <alternativeName>
        <fullName evidence="7">Nicotinamide deamidase</fullName>
    </alternativeName>
</protein>
<evidence type="ECO:0000259" key="8">
    <source>
        <dbReference type="Pfam" id="PF00857"/>
    </source>
</evidence>
<dbReference type="SUPFAM" id="SSF52499">
    <property type="entry name" value="Isochorismatase-like hydrolases"/>
    <property type="match status" value="1"/>
</dbReference>
<comment type="similarity">
    <text evidence="1">Belongs to the isochorismatase family.</text>
</comment>
<evidence type="ECO:0000256" key="4">
    <source>
        <dbReference type="ARBA" id="ARBA00022801"/>
    </source>
</evidence>
<dbReference type="InterPro" id="IPR036380">
    <property type="entry name" value="Isochorismatase-like_sf"/>
</dbReference>
<dbReference type="EC" id="3.5.1.19" evidence="6"/>